<dbReference type="PRINTS" id="PR00359">
    <property type="entry name" value="BP450"/>
</dbReference>
<protein>
    <submittedName>
        <fullName evidence="2">Cytochrome P450</fullName>
    </submittedName>
</protein>
<keyword evidence="3" id="KW-1185">Reference proteome</keyword>
<proteinExistence type="inferred from homology"/>
<dbReference type="InterPro" id="IPR002397">
    <property type="entry name" value="Cyt_P450_B"/>
</dbReference>
<dbReference type="PANTHER" id="PTHR46696">
    <property type="entry name" value="P450, PUTATIVE (EUROFUNG)-RELATED"/>
    <property type="match status" value="1"/>
</dbReference>
<dbReference type="Gene3D" id="1.10.630.10">
    <property type="entry name" value="Cytochrome P450"/>
    <property type="match status" value="1"/>
</dbReference>
<dbReference type="InterPro" id="IPR001128">
    <property type="entry name" value="Cyt_P450"/>
</dbReference>
<dbReference type="RefSeq" id="WP_358286929.1">
    <property type="nucleotide sequence ID" value="NZ_JBEYGJ010000028.1"/>
</dbReference>
<comment type="similarity">
    <text evidence="1">Belongs to the cytochrome P450 family.</text>
</comment>
<dbReference type="InterPro" id="IPR036396">
    <property type="entry name" value="Cyt_P450_sf"/>
</dbReference>
<dbReference type="SUPFAM" id="SSF48264">
    <property type="entry name" value="Cytochrome P450"/>
    <property type="match status" value="1"/>
</dbReference>
<dbReference type="PANTHER" id="PTHR46696:SF4">
    <property type="entry name" value="BIOTIN BIOSYNTHESIS CYTOCHROME P450"/>
    <property type="match status" value="1"/>
</dbReference>
<sequence>MTMPFATEHPFTTDQDISSTVFWHQPFAERDKTFAWLRANAPVSWHPPLEDPALPADVHGEKGFWAVTRAEEIRYVSQNQDIFSSAVGGVVFRPRNPALPMPSSFLGMDPPEHTHYRQIMSAAFTPKAVKRLTAQIEERAEKIVGAVAGAGDFDFVERVAAKLPMLTVADMVGVPESLTEEFARAGDDLISAMGGGPPEGANLLEYMFQQMTVLRQIGVDLVEHRRKHPADDIATALADARFDGRPMSEDDIQSLMMLLSVAGNDTTKQTTSWTAYSLDRNPDQRAWLAEDFDGRIMASIEEFVRHASPVIEFARTATRDTELAGQKITAGDKVVLFYCSGNRDESAFADPHKFDLTRPRSAHVGFGGGGVHFCLGNGVAKAQLRALFRQILTKLPDLRITGEPALMRSEFINGVTHLPASTR</sequence>
<gene>
    <name evidence="2" type="ORF">ACFYM3_34230</name>
</gene>
<reference evidence="2 3" key="1">
    <citation type="submission" date="2024-10" db="EMBL/GenBank/DDBJ databases">
        <title>The Natural Products Discovery Center: Release of the First 8490 Sequenced Strains for Exploring Actinobacteria Biosynthetic Diversity.</title>
        <authorList>
            <person name="Kalkreuter E."/>
            <person name="Kautsar S.A."/>
            <person name="Yang D."/>
            <person name="Bader C.D."/>
            <person name="Teijaro C.N."/>
            <person name="Fluegel L."/>
            <person name="Davis C.M."/>
            <person name="Simpson J.R."/>
            <person name="Lauterbach L."/>
            <person name="Steele A.D."/>
            <person name="Gui C."/>
            <person name="Meng S."/>
            <person name="Li G."/>
            <person name="Viehrig K."/>
            <person name="Ye F."/>
            <person name="Su P."/>
            <person name="Kiefer A.F."/>
            <person name="Nichols A."/>
            <person name="Cepeda A.J."/>
            <person name="Yan W."/>
            <person name="Fan B."/>
            <person name="Jiang Y."/>
            <person name="Adhikari A."/>
            <person name="Zheng C.-J."/>
            <person name="Schuster L."/>
            <person name="Cowan T.M."/>
            <person name="Smanski M.J."/>
            <person name="Chevrette M.G."/>
            <person name="De Carvalho L.P.S."/>
            <person name="Shen B."/>
        </authorList>
    </citation>
    <scope>NUCLEOTIDE SEQUENCE [LARGE SCALE GENOMIC DNA]</scope>
    <source>
        <strain evidence="2 3">NPDC007066</strain>
    </source>
</reference>
<organism evidence="2 3">
    <name type="scientific">Streptomyces massasporeus</name>
    <dbReference type="NCBI Taxonomy" id="67324"/>
    <lineage>
        <taxon>Bacteria</taxon>
        <taxon>Bacillati</taxon>
        <taxon>Actinomycetota</taxon>
        <taxon>Actinomycetes</taxon>
        <taxon>Kitasatosporales</taxon>
        <taxon>Streptomycetaceae</taxon>
        <taxon>Streptomyces</taxon>
    </lineage>
</organism>
<name>A0ABW6LQI3_9ACTN</name>
<dbReference type="EMBL" id="JBIAFP010000026">
    <property type="protein sequence ID" value="MFE9229566.1"/>
    <property type="molecule type" value="Genomic_DNA"/>
</dbReference>
<evidence type="ECO:0000313" key="3">
    <source>
        <dbReference type="Proteomes" id="UP001601288"/>
    </source>
</evidence>
<comment type="caution">
    <text evidence="2">The sequence shown here is derived from an EMBL/GenBank/DDBJ whole genome shotgun (WGS) entry which is preliminary data.</text>
</comment>
<accession>A0ABW6LQI3</accession>
<dbReference type="Pfam" id="PF00067">
    <property type="entry name" value="p450"/>
    <property type="match status" value="1"/>
</dbReference>
<dbReference type="Proteomes" id="UP001601288">
    <property type="component" value="Unassembled WGS sequence"/>
</dbReference>
<evidence type="ECO:0000313" key="2">
    <source>
        <dbReference type="EMBL" id="MFE9229566.1"/>
    </source>
</evidence>
<evidence type="ECO:0000256" key="1">
    <source>
        <dbReference type="ARBA" id="ARBA00010617"/>
    </source>
</evidence>